<comment type="caution">
    <text evidence="1">The sequence shown here is derived from an EMBL/GenBank/DDBJ whole genome shotgun (WGS) entry which is preliminary data.</text>
</comment>
<keyword evidence="2" id="KW-1185">Reference proteome</keyword>
<dbReference type="EMBL" id="CAIIXF020000004">
    <property type="protein sequence ID" value="CAH1781482.1"/>
    <property type="molecule type" value="Genomic_DNA"/>
</dbReference>
<name>A0A8J1Y1Q0_OWEFU</name>
<accession>A0A8J1Y1Q0</accession>
<protein>
    <submittedName>
        <fullName evidence="1">Uncharacterized protein</fullName>
    </submittedName>
</protein>
<feature type="non-terminal residue" evidence="1">
    <location>
        <position position="158"/>
    </location>
</feature>
<evidence type="ECO:0000313" key="1">
    <source>
        <dbReference type="EMBL" id="CAH1781482.1"/>
    </source>
</evidence>
<reference evidence="1" key="1">
    <citation type="submission" date="2022-03" db="EMBL/GenBank/DDBJ databases">
        <authorList>
            <person name="Martin C."/>
        </authorList>
    </citation>
    <scope>NUCLEOTIDE SEQUENCE</scope>
</reference>
<proteinExistence type="predicted"/>
<sequence>MEWLMAACILSSNVVMFNQNDKKASMYRCESNKDGTDWNYGWQKNLSAPHSLLFAYVLPHPSTPKCHNSYLIRVTWYPSVNIHDYCPNNIIINKPVNDVETCITIGCDKQADILEFTDNRMCRIMFNCKSEFYNKWIRYFPNKGPIAYSLPGRHWHEI</sequence>
<dbReference type="Proteomes" id="UP000749559">
    <property type="component" value="Unassembled WGS sequence"/>
</dbReference>
<gene>
    <name evidence="1" type="ORF">OFUS_LOCUS8056</name>
</gene>
<organism evidence="1 2">
    <name type="scientific">Owenia fusiformis</name>
    <name type="common">Polychaete worm</name>
    <dbReference type="NCBI Taxonomy" id="6347"/>
    <lineage>
        <taxon>Eukaryota</taxon>
        <taxon>Metazoa</taxon>
        <taxon>Spiralia</taxon>
        <taxon>Lophotrochozoa</taxon>
        <taxon>Annelida</taxon>
        <taxon>Polychaeta</taxon>
        <taxon>Sedentaria</taxon>
        <taxon>Canalipalpata</taxon>
        <taxon>Sabellida</taxon>
        <taxon>Oweniida</taxon>
        <taxon>Oweniidae</taxon>
        <taxon>Owenia</taxon>
    </lineage>
</organism>
<dbReference type="AlphaFoldDB" id="A0A8J1Y1Q0"/>
<evidence type="ECO:0000313" key="2">
    <source>
        <dbReference type="Proteomes" id="UP000749559"/>
    </source>
</evidence>